<dbReference type="Proteomes" id="UP000242287">
    <property type="component" value="Unassembled WGS sequence"/>
</dbReference>
<evidence type="ECO:0000256" key="5">
    <source>
        <dbReference type="ARBA" id="ARBA00022777"/>
    </source>
</evidence>
<dbReference type="InterPro" id="IPR034907">
    <property type="entry name" value="NDK-like_dom"/>
</dbReference>
<proteinExistence type="inferred from homology"/>
<keyword evidence="3" id="KW-0808">Transferase</keyword>
<feature type="region of interest" description="Disordered" evidence="8">
    <location>
        <begin position="161"/>
        <end position="181"/>
    </location>
</feature>
<comment type="caution">
    <text evidence="7">Lacks conserved residue(s) required for the propagation of feature annotation.</text>
</comment>
<gene>
    <name evidence="10" type="ORF">AMATHDRAFT_136118</name>
</gene>
<protein>
    <recommendedName>
        <fullName evidence="2">Nucleoside diphosphate kinase</fullName>
    </recommendedName>
</protein>
<dbReference type="OrthoDB" id="2162449at2759"/>
<feature type="region of interest" description="Disordered" evidence="8">
    <location>
        <begin position="330"/>
        <end position="491"/>
    </location>
</feature>
<evidence type="ECO:0000256" key="7">
    <source>
        <dbReference type="PROSITE-ProRule" id="PRU00706"/>
    </source>
</evidence>
<dbReference type="Pfam" id="PF00334">
    <property type="entry name" value="NDK"/>
    <property type="match status" value="1"/>
</dbReference>
<feature type="region of interest" description="Disordered" evidence="8">
    <location>
        <begin position="277"/>
        <end position="306"/>
    </location>
</feature>
<feature type="compositionally biased region" description="Polar residues" evidence="8">
    <location>
        <begin position="356"/>
        <end position="370"/>
    </location>
</feature>
<accession>A0A2A9P0V5</accession>
<evidence type="ECO:0000256" key="3">
    <source>
        <dbReference type="ARBA" id="ARBA00022679"/>
    </source>
</evidence>
<name>A0A2A9P0V5_9AGAR</name>
<dbReference type="STRING" id="703135.A0A2A9P0V5"/>
<feature type="compositionally biased region" description="Low complexity" evidence="8">
    <location>
        <begin position="460"/>
        <end position="469"/>
    </location>
</feature>
<feature type="compositionally biased region" description="Polar residues" evidence="8">
    <location>
        <begin position="376"/>
        <end position="408"/>
    </location>
</feature>
<evidence type="ECO:0000256" key="8">
    <source>
        <dbReference type="SAM" id="MobiDB-lite"/>
    </source>
</evidence>
<evidence type="ECO:0000313" key="11">
    <source>
        <dbReference type="Proteomes" id="UP000242287"/>
    </source>
</evidence>
<evidence type="ECO:0000256" key="2">
    <source>
        <dbReference type="ARBA" id="ARBA00017632"/>
    </source>
</evidence>
<dbReference type="PROSITE" id="PS51374">
    <property type="entry name" value="NDPK_LIKE"/>
    <property type="match status" value="1"/>
</dbReference>
<organism evidence="10 11">
    <name type="scientific">Amanita thiersii Skay4041</name>
    <dbReference type="NCBI Taxonomy" id="703135"/>
    <lineage>
        <taxon>Eukaryota</taxon>
        <taxon>Fungi</taxon>
        <taxon>Dikarya</taxon>
        <taxon>Basidiomycota</taxon>
        <taxon>Agaricomycotina</taxon>
        <taxon>Agaricomycetes</taxon>
        <taxon>Agaricomycetidae</taxon>
        <taxon>Agaricales</taxon>
        <taxon>Pluteineae</taxon>
        <taxon>Amanitaceae</taxon>
        <taxon>Amanita</taxon>
    </lineage>
</organism>
<reference evidence="10 11" key="1">
    <citation type="submission" date="2014-02" db="EMBL/GenBank/DDBJ databases">
        <title>Transposable element dynamics among asymbiotic and ectomycorrhizal Amanita fungi.</title>
        <authorList>
            <consortium name="DOE Joint Genome Institute"/>
            <person name="Hess J."/>
            <person name="Skrede I."/>
            <person name="Wolfe B."/>
            <person name="LaButti K."/>
            <person name="Ohm R.A."/>
            <person name="Grigoriev I.V."/>
            <person name="Pringle A."/>
        </authorList>
    </citation>
    <scope>NUCLEOTIDE SEQUENCE [LARGE SCALE GENOMIC DNA]</scope>
    <source>
        <strain evidence="10 11">SKay4041</strain>
    </source>
</reference>
<keyword evidence="11" id="KW-1185">Reference proteome</keyword>
<evidence type="ECO:0000259" key="9">
    <source>
        <dbReference type="SMART" id="SM00562"/>
    </source>
</evidence>
<dbReference type="PANTHER" id="PTHR46161:SF3">
    <property type="entry name" value="NUCLEOSIDE DIPHOSPHATE KINASE DDB_G0292928-RELATED"/>
    <property type="match status" value="1"/>
</dbReference>
<feature type="domain" description="Nucleoside diphosphate kinase-like" evidence="9">
    <location>
        <begin position="15"/>
        <end position="148"/>
    </location>
</feature>
<sequence>MSSASSPSPRHSPSITRTVAIIKNHALHHRFDIERRIQESSFEIVKERQMEFDTETDPDTLFELFGEDAESFSEGPVWVYVLERRRAVEVWNTLMGPKDPEVARHEVPNSLRALYGISANQNGIMGSPNIELAEIQIASLFVSSPPFPTTELPADEMYAHLNTTPPSTVSGRRSSVSSGQLNLNGKPLFRARPIPAAILNPEIVPRTTKAAALRAGLVVEKAENGPRAPLSKEQTAKTFLNVPGHKRAETITVASTAAPTIAPRMSKAAALRMGQLPTTPPSAARRSMSAEDKQKTFEGVPGHKRRESISVASTKAPVMAPRLNKSAALRVAQKEQGTTPPPSSCEFGFRGASASPIMSRTSSVGSSNGTPRPRSSLASNLRTPVMSRSVSALGSRPSLPTNLSNVPTRRSKDDIDAPANGEAKKPVARPRPSSVMLAPSITPRTNKSAALRAAKKEMEAQAAAAAAAKSAKKPVGRSMPPSSFKAPPVAS</sequence>
<evidence type="ECO:0000313" key="10">
    <source>
        <dbReference type="EMBL" id="PFH54072.1"/>
    </source>
</evidence>
<keyword evidence="4" id="KW-0547">Nucleotide-binding</keyword>
<dbReference type="Gene3D" id="3.30.70.141">
    <property type="entry name" value="Nucleoside diphosphate kinase-like domain"/>
    <property type="match status" value="1"/>
</dbReference>
<keyword evidence="6" id="KW-0067">ATP-binding</keyword>
<dbReference type="SUPFAM" id="SSF54919">
    <property type="entry name" value="Nucleoside diphosphate kinase, NDK"/>
    <property type="match status" value="1"/>
</dbReference>
<evidence type="ECO:0000256" key="1">
    <source>
        <dbReference type="ARBA" id="ARBA00008142"/>
    </source>
</evidence>
<dbReference type="InterPro" id="IPR036850">
    <property type="entry name" value="NDK-like_dom_sf"/>
</dbReference>
<dbReference type="EMBL" id="KZ301971">
    <property type="protein sequence ID" value="PFH54072.1"/>
    <property type="molecule type" value="Genomic_DNA"/>
</dbReference>
<feature type="compositionally biased region" description="Low complexity" evidence="8">
    <location>
        <begin position="164"/>
        <end position="179"/>
    </location>
</feature>
<dbReference type="GO" id="GO:0005524">
    <property type="term" value="F:ATP binding"/>
    <property type="evidence" value="ECO:0007669"/>
    <property type="project" value="UniProtKB-KW"/>
</dbReference>
<keyword evidence="5" id="KW-0418">Kinase</keyword>
<dbReference type="PANTHER" id="PTHR46161">
    <property type="entry name" value="NUCLEOSIDE DIPHOSPHATE KINASE"/>
    <property type="match status" value="1"/>
</dbReference>
<evidence type="ECO:0000256" key="6">
    <source>
        <dbReference type="ARBA" id="ARBA00022840"/>
    </source>
</evidence>
<dbReference type="GO" id="GO:0016301">
    <property type="term" value="F:kinase activity"/>
    <property type="evidence" value="ECO:0007669"/>
    <property type="project" value="UniProtKB-KW"/>
</dbReference>
<evidence type="ECO:0000256" key="4">
    <source>
        <dbReference type="ARBA" id="ARBA00022741"/>
    </source>
</evidence>
<comment type="similarity">
    <text evidence="1 7">Belongs to the NDK family.</text>
</comment>
<dbReference type="AlphaFoldDB" id="A0A2A9P0V5"/>
<dbReference type="SMART" id="SM00562">
    <property type="entry name" value="NDK"/>
    <property type="match status" value="1"/>
</dbReference>